<evidence type="ECO:0000256" key="7">
    <source>
        <dbReference type="SAM" id="Phobius"/>
    </source>
</evidence>
<name>A0A518E3S7_9BACT</name>
<dbReference type="Pfam" id="PF09822">
    <property type="entry name" value="ABC_transp_aux"/>
    <property type="match status" value="1"/>
</dbReference>
<evidence type="ECO:0000256" key="3">
    <source>
        <dbReference type="ARBA" id="ARBA00022692"/>
    </source>
</evidence>
<gene>
    <name evidence="10" type="ORF">Pla8534_66170</name>
</gene>
<keyword evidence="4 7" id="KW-1133">Transmembrane helix</keyword>
<feature type="transmembrane region" description="Helical" evidence="7">
    <location>
        <begin position="88"/>
        <end position="105"/>
    </location>
</feature>
<dbReference type="PANTHER" id="PTHR30294:SF29">
    <property type="entry name" value="MULTIDRUG ABC TRANSPORTER PERMEASE YBHS-RELATED"/>
    <property type="match status" value="1"/>
</dbReference>
<dbReference type="Proteomes" id="UP000317648">
    <property type="component" value="Chromosome"/>
</dbReference>
<feature type="transmembrane region" description="Helical" evidence="7">
    <location>
        <begin position="51"/>
        <end position="68"/>
    </location>
</feature>
<reference evidence="10 11" key="1">
    <citation type="submission" date="2019-02" db="EMBL/GenBank/DDBJ databases">
        <title>Deep-cultivation of Planctomycetes and their phenomic and genomic characterization uncovers novel biology.</title>
        <authorList>
            <person name="Wiegand S."/>
            <person name="Jogler M."/>
            <person name="Boedeker C."/>
            <person name="Pinto D."/>
            <person name="Vollmers J."/>
            <person name="Rivas-Marin E."/>
            <person name="Kohn T."/>
            <person name="Peeters S.H."/>
            <person name="Heuer A."/>
            <person name="Rast P."/>
            <person name="Oberbeckmann S."/>
            <person name="Bunk B."/>
            <person name="Jeske O."/>
            <person name="Meyerdierks A."/>
            <person name="Storesund J.E."/>
            <person name="Kallscheuer N."/>
            <person name="Luecker S."/>
            <person name="Lage O.M."/>
            <person name="Pohl T."/>
            <person name="Merkel B.J."/>
            <person name="Hornburger P."/>
            <person name="Mueller R.-W."/>
            <person name="Bruemmer F."/>
            <person name="Labrenz M."/>
            <person name="Spormann A.M."/>
            <person name="Op den Camp H."/>
            <person name="Overmann J."/>
            <person name="Amann R."/>
            <person name="Jetten M.S.M."/>
            <person name="Mascher T."/>
            <person name="Medema M.H."/>
            <person name="Devos D.P."/>
            <person name="Kaster A.-K."/>
            <person name="Ovreas L."/>
            <person name="Rohde M."/>
            <person name="Galperin M.Y."/>
            <person name="Jogler C."/>
        </authorList>
    </citation>
    <scope>NUCLEOTIDE SEQUENCE [LARGE SCALE GENOMIC DNA]</scope>
    <source>
        <strain evidence="10 11">Pla85_3_4</strain>
    </source>
</reference>
<dbReference type="Pfam" id="PF13346">
    <property type="entry name" value="ABC2_membrane_5"/>
    <property type="match status" value="1"/>
</dbReference>
<feature type="domain" description="ABC-type uncharacterised transport system" evidence="8">
    <location>
        <begin position="457"/>
        <end position="778"/>
    </location>
</feature>
<proteinExistence type="predicted"/>
<feature type="transmembrane region" description="Helical" evidence="7">
    <location>
        <begin position="6"/>
        <end position="30"/>
    </location>
</feature>
<protein>
    <submittedName>
        <fullName evidence="10">ABC-type uncharacterized transport system</fullName>
    </submittedName>
</protein>
<dbReference type="InterPro" id="IPR025699">
    <property type="entry name" value="ABC2_memb-like"/>
</dbReference>
<feature type="transmembrane region" description="Helical" evidence="7">
    <location>
        <begin position="197"/>
        <end position="219"/>
    </location>
</feature>
<sequence length="956" mass="107111">MSMLFAFLMLLLIDTFFVCGLALLLGPVGYTNKPAFAVLMRNFVGYFSNPTGYVFLCVFVVLTCSAAFLPQEFFNNNLANLDQLNQYLPLVMLVFIPAITMGAWADERRQGTDELLLTLPATDFDIVMGKYLAAAMIFTISLIFSQICSFAVLIFLTNGVLDLGLLCTTYLGYWLMGLAMISIGMVASFLTNNLTIAFILGVAMNAPLALMSYAHLLISRDSVAQAIEQWGLLEQFSDFGRGVISLSSTVFFVMLMVIGQYVCMVLIGRRHWLGGSDGESMLGHYVVRTICLILAAAGLTYLLSNADPVRLDMTEGRVNSLAPDTRLVLGELENDKPVYIDAYISENIPEAYAETRFQLETLLKEFEAMAGGKIHVRIHKDLDPFGPIADQAEERYGIRARNIVTQQRGVLRNEDVILGAAFTCGLEKVVAPFFDSGIPVEYELVRSITTVAKGEQQTIGVVQTNWKLMGGEVVLPTAQGPQLARLGKEAFIRELEKQYRVETVDPSEPIERGKYKVLFVAQPSSLSDSQLTNVMRAIRDGQPTAIFEDPLPVSIQAPGTGDERLLDPILLRLGRMPEPKCDMKRLWDMLGIHVSTARDENQAQRYKAVWQDYNPYPKLKMNGVQAVVFVRDEARADKVAFNPGDPITAEIEELWFLCPGAIQPRPSDLKVTPLVRTGDNSGELLTSEYRQFGSNPAMLKAKKGLPVAGREFVLAARIQGVPPVEKSPLFPDAEPASDGKQPEIDVVYVADIDLMMADFVRSSEETDQRIDNVNFLLNIVDVLAGDQRFVNIRSRKLQLSTLQRIEDLTAQAQQREQRATQEAEQRLALDYKKIEEETNREVEAARERVRELTRKASKGDNVDLGALQLAREKEAVAEFKSNREKEFKRESNEKELNETNRRNERRTNLEIRNVERWIKIMSVALPPLIPLAIGFGVFVTRRLREREGVSKARLRW</sequence>
<feature type="transmembrane region" description="Helical" evidence="7">
    <location>
        <begin position="171"/>
        <end position="190"/>
    </location>
</feature>
<feature type="coiled-coil region" evidence="6">
    <location>
        <begin position="802"/>
        <end position="855"/>
    </location>
</feature>
<keyword evidence="6" id="KW-0175">Coiled coil</keyword>
<dbReference type="EMBL" id="CP036433">
    <property type="protein sequence ID" value="QDU98744.1"/>
    <property type="molecule type" value="Genomic_DNA"/>
</dbReference>
<dbReference type="KEGG" id="lcre:Pla8534_66170"/>
<evidence type="ECO:0000256" key="6">
    <source>
        <dbReference type="SAM" id="Coils"/>
    </source>
</evidence>
<organism evidence="10 11">
    <name type="scientific">Lignipirellula cremea</name>
    <dbReference type="NCBI Taxonomy" id="2528010"/>
    <lineage>
        <taxon>Bacteria</taxon>
        <taxon>Pseudomonadati</taxon>
        <taxon>Planctomycetota</taxon>
        <taxon>Planctomycetia</taxon>
        <taxon>Pirellulales</taxon>
        <taxon>Pirellulaceae</taxon>
        <taxon>Lignipirellula</taxon>
    </lineage>
</organism>
<keyword evidence="5 7" id="KW-0472">Membrane</keyword>
<keyword evidence="3 7" id="KW-0812">Transmembrane</keyword>
<dbReference type="InterPro" id="IPR055396">
    <property type="entry name" value="DUF7088"/>
</dbReference>
<evidence type="ECO:0000256" key="1">
    <source>
        <dbReference type="ARBA" id="ARBA00004651"/>
    </source>
</evidence>
<dbReference type="Pfam" id="PF23357">
    <property type="entry name" value="DUF7088"/>
    <property type="match status" value="1"/>
</dbReference>
<dbReference type="GO" id="GO:0140359">
    <property type="term" value="F:ABC-type transporter activity"/>
    <property type="evidence" value="ECO:0007669"/>
    <property type="project" value="InterPro"/>
</dbReference>
<feature type="domain" description="DUF7088" evidence="9">
    <location>
        <begin position="317"/>
        <end position="422"/>
    </location>
</feature>
<dbReference type="OrthoDB" id="9794512at2"/>
<dbReference type="PANTHER" id="PTHR30294">
    <property type="entry name" value="MEMBRANE COMPONENT OF ABC TRANSPORTER YHHJ-RELATED"/>
    <property type="match status" value="1"/>
</dbReference>
<comment type="subcellular location">
    <subcellularLocation>
        <location evidence="1">Cell membrane</location>
        <topology evidence="1">Multi-pass membrane protein</topology>
    </subcellularLocation>
</comment>
<dbReference type="InterPro" id="IPR051449">
    <property type="entry name" value="ABC-2_transporter_component"/>
</dbReference>
<evidence type="ECO:0000259" key="8">
    <source>
        <dbReference type="Pfam" id="PF09822"/>
    </source>
</evidence>
<dbReference type="RefSeq" id="WP_145058244.1">
    <property type="nucleotide sequence ID" value="NZ_CP036433.1"/>
</dbReference>
<evidence type="ECO:0000256" key="2">
    <source>
        <dbReference type="ARBA" id="ARBA00022475"/>
    </source>
</evidence>
<evidence type="ECO:0000256" key="5">
    <source>
        <dbReference type="ARBA" id="ARBA00023136"/>
    </source>
</evidence>
<accession>A0A518E3S7</accession>
<evidence type="ECO:0000259" key="9">
    <source>
        <dbReference type="Pfam" id="PF23357"/>
    </source>
</evidence>
<keyword evidence="2" id="KW-1003">Cell membrane</keyword>
<dbReference type="GO" id="GO:0005886">
    <property type="term" value="C:plasma membrane"/>
    <property type="evidence" value="ECO:0007669"/>
    <property type="project" value="UniProtKB-SubCell"/>
</dbReference>
<dbReference type="AlphaFoldDB" id="A0A518E3S7"/>
<feature type="transmembrane region" description="Helical" evidence="7">
    <location>
        <begin position="239"/>
        <end position="264"/>
    </location>
</feature>
<evidence type="ECO:0000313" key="11">
    <source>
        <dbReference type="Proteomes" id="UP000317648"/>
    </source>
</evidence>
<dbReference type="InterPro" id="IPR019196">
    <property type="entry name" value="ABC_transp_unknown"/>
</dbReference>
<feature type="transmembrane region" description="Helical" evidence="7">
    <location>
        <begin position="917"/>
        <end position="939"/>
    </location>
</feature>
<keyword evidence="11" id="KW-1185">Reference proteome</keyword>
<feature type="transmembrane region" description="Helical" evidence="7">
    <location>
        <begin position="285"/>
        <end position="303"/>
    </location>
</feature>
<feature type="transmembrane region" description="Helical" evidence="7">
    <location>
        <begin position="131"/>
        <end position="156"/>
    </location>
</feature>
<evidence type="ECO:0000313" key="10">
    <source>
        <dbReference type="EMBL" id="QDU98744.1"/>
    </source>
</evidence>
<evidence type="ECO:0000256" key="4">
    <source>
        <dbReference type="ARBA" id="ARBA00022989"/>
    </source>
</evidence>